<evidence type="ECO:0000256" key="1">
    <source>
        <dbReference type="SAM" id="MobiDB-lite"/>
    </source>
</evidence>
<name>A0A3B5Z431_WHEAT</name>
<feature type="compositionally biased region" description="Basic and acidic residues" evidence="1">
    <location>
        <begin position="1"/>
        <end position="24"/>
    </location>
</feature>
<proteinExistence type="predicted"/>
<dbReference type="Gramene" id="TraesCS1B02G423700.1">
    <property type="protein sequence ID" value="TraesCS1B02G423700.1.cds1"/>
    <property type="gene ID" value="TraesCS1B02G423700"/>
</dbReference>
<dbReference type="OMA" id="VNIICLY"/>
<reference evidence="2" key="2">
    <citation type="submission" date="2018-10" db="UniProtKB">
        <authorList>
            <consortium name="EnsemblPlants"/>
        </authorList>
    </citation>
    <scope>IDENTIFICATION</scope>
</reference>
<dbReference type="OrthoDB" id="720162at2759"/>
<sequence>MQPEQKKAKVEQNKARRQMERNTPSKDSLAMENPEYVATEQEVSTFAVKHRDNVPAGKRQTLLHHRNEQFMRRQRQTVSVSSKQDASMTKNTDENKEPLEQPQVMTYGNKSQFYIILALQVNIICLYN</sequence>
<dbReference type="Gramene" id="TraesCS1B03G1140400.1">
    <property type="protein sequence ID" value="TraesCS1B03G1140400.1.CDS1"/>
    <property type="gene ID" value="TraesCS1B03G1140400"/>
</dbReference>
<dbReference type="AlphaFoldDB" id="A0A3B5Z431"/>
<feature type="region of interest" description="Disordered" evidence="1">
    <location>
        <begin position="53"/>
        <end position="103"/>
    </location>
</feature>
<reference evidence="2" key="1">
    <citation type="submission" date="2018-08" db="EMBL/GenBank/DDBJ databases">
        <authorList>
            <person name="Rossello M."/>
        </authorList>
    </citation>
    <scope>NUCLEOTIDE SEQUENCE [LARGE SCALE GENOMIC DNA]</scope>
    <source>
        <strain evidence="2">cv. Chinese Spring</strain>
    </source>
</reference>
<feature type="region of interest" description="Disordered" evidence="1">
    <location>
        <begin position="1"/>
        <end position="33"/>
    </location>
</feature>
<evidence type="ECO:0000313" key="2">
    <source>
        <dbReference type="EnsemblPlants" id="TraesCS1B02G423700.1.cds1"/>
    </source>
</evidence>
<dbReference type="EnsemblPlants" id="TraesCS1B02G423700.1">
    <property type="protein sequence ID" value="TraesCS1B02G423700.1.cds1"/>
    <property type="gene ID" value="TraesCS1B02G423700"/>
</dbReference>
<keyword evidence="3" id="KW-1185">Reference proteome</keyword>
<accession>A0A3B5Z431</accession>
<dbReference type="STRING" id="4565.A0A3B5Z431"/>
<organism evidence="2">
    <name type="scientific">Triticum aestivum</name>
    <name type="common">Wheat</name>
    <dbReference type="NCBI Taxonomy" id="4565"/>
    <lineage>
        <taxon>Eukaryota</taxon>
        <taxon>Viridiplantae</taxon>
        <taxon>Streptophyta</taxon>
        <taxon>Embryophyta</taxon>
        <taxon>Tracheophyta</taxon>
        <taxon>Spermatophyta</taxon>
        <taxon>Magnoliopsida</taxon>
        <taxon>Liliopsida</taxon>
        <taxon>Poales</taxon>
        <taxon>Poaceae</taxon>
        <taxon>BOP clade</taxon>
        <taxon>Pooideae</taxon>
        <taxon>Triticodae</taxon>
        <taxon>Triticeae</taxon>
        <taxon>Triticinae</taxon>
        <taxon>Triticum</taxon>
    </lineage>
</organism>
<dbReference type="Proteomes" id="UP000019116">
    <property type="component" value="Chromosome 1B"/>
</dbReference>
<dbReference type="SMR" id="A0A3B5Z431"/>
<feature type="compositionally biased region" description="Polar residues" evidence="1">
    <location>
        <begin position="76"/>
        <end position="90"/>
    </location>
</feature>
<protein>
    <submittedName>
        <fullName evidence="2">Uncharacterized protein</fullName>
    </submittedName>
</protein>
<evidence type="ECO:0000313" key="3">
    <source>
        <dbReference type="Proteomes" id="UP000019116"/>
    </source>
</evidence>